<gene>
    <name evidence="2" type="ORF">SAMN02745194_04930</name>
</gene>
<accession>A0A1M6SIP8</accession>
<dbReference type="STRING" id="198092.SAMN02745194_04930"/>
<dbReference type="OrthoDB" id="9778934at2"/>
<organism evidence="2 3">
    <name type="scientific">Muricoccus roseus</name>
    <dbReference type="NCBI Taxonomy" id="198092"/>
    <lineage>
        <taxon>Bacteria</taxon>
        <taxon>Pseudomonadati</taxon>
        <taxon>Pseudomonadota</taxon>
        <taxon>Alphaproteobacteria</taxon>
        <taxon>Acetobacterales</taxon>
        <taxon>Roseomonadaceae</taxon>
        <taxon>Muricoccus</taxon>
    </lineage>
</organism>
<proteinExistence type="predicted"/>
<name>A0A1M6SIP8_9PROT</name>
<dbReference type="AlphaFoldDB" id="A0A1M6SIP8"/>
<evidence type="ECO:0000256" key="1">
    <source>
        <dbReference type="SAM" id="SignalP"/>
    </source>
</evidence>
<keyword evidence="3" id="KW-1185">Reference proteome</keyword>
<evidence type="ECO:0000313" key="3">
    <source>
        <dbReference type="Proteomes" id="UP000184387"/>
    </source>
</evidence>
<reference evidence="2 3" key="1">
    <citation type="submission" date="2016-11" db="EMBL/GenBank/DDBJ databases">
        <authorList>
            <person name="Jaros S."/>
            <person name="Januszkiewicz K."/>
            <person name="Wedrychowicz H."/>
        </authorList>
    </citation>
    <scope>NUCLEOTIDE SEQUENCE [LARGE SCALE GENOMIC DNA]</scope>
    <source>
        <strain evidence="2 3">DSM 14916</strain>
    </source>
</reference>
<evidence type="ECO:0000313" key="2">
    <source>
        <dbReference type="EMBL" id="SHK44458.1"/>
    </source>
</evidence>
<dbReference type="Proteomes" id="UP000184387">
    <property type="component" value="Unassembled WGS sequence"/>
</dbReference>
<dbReference type="Pfam" id="PF05275">
    <property type="entry name" value="CopB"/>
    <property type="match status" value="1"/>
</dbReference>
<sequence>MKTPCNRGTRTGAIAAGALTLCLMAGEASAQQAASQQAAADPGAHSPGAHELYYGAVLVDQLEYRNHGRGHGIYAFEGLAYYGTDYNKIQLNGRAESNQAAKGLERAELQLLYSRLVGYYWDVQVGVRHDFRIDPRTGTPARTYGVVGLQGLAPGLFEVNIQAFLGERGVPLLRTEVEYDIYITNRLVLQPEIELNFAGGRDEAAGIAPGLYRMETGLRLRYEFTREVAPYIGISYERTVGGAAGLTRRLGEKPEATTVVAGLRLFF</sequence>
<dbReference type="GO" id="GO:0009279">
    <property type="term" value="C:cell outer membrane"/>
    <property type="evidence" value="ECO:0007669"/>
    <property type="project" value="InterPro"/>
</dbReference>
<dbReference type="EMBL" id="FQZF01000055">
    <property type="protein sequence ID" value="SHK44458.1"/>
    <property type="molecule type" value="Genomic_DNA"/>
</dbReference>
<keyword evidence="1" id="KW-0732">Signal</keyword>
<dbReference type="GO" id="GO:0005507">
    <property type="term" value="F:copper ion binding"/>
    <property type="evidence" value="ECO:0007669"/>
    <property type="project" value="InterPro"/>
</dbReference>
<dbReference type="InterPro" id="IPR007939">
    <property type="entry name" value="Cu-R_B_prcur"/>
</dbReference>
<feature type="signal peptide" evidence="1">
    <location>
        <begin position="1"/>
        <end position="30"/>
    </location>
</feature>
<feature type="chain" id="PRO_5012138646" evidence="1">
    <location>
        <begin position="31"/>
        <end position="267"/>
    </location>
</feature>
<dbReference type="GO" id="GO:0006878">
    <property type="term" value="P:intracellular copper ion homeostasis"/>
    <property type="evidence" value="ECO:0007669"/>
    <property type="project" value="InterPro"/>
</dbReference>
<protein>
    <submittedName>
        <fullName evidence="2">Copper resistance protein B</fullName>
    </submittedName>
</protein>